<reference evidence="3 4" key="1">
    <citation type="journal article" date="2019" name="Sci. Rep.">
        <title>A high-quality genome of Eragrostis curvula grass provides insights into Poaceae evolution and supports new strategies to enhance forage quality.</title>
        <authorList>
            <person name="Carballo J."/>
            <person name="Santos B.A.C.M."/>
            <person name="Zappacosta D."/>
            <person name="Garbus I."/>
            <person name="Selva J.P."/>
            <person name="Gallo C.A."/>
            <person name="Diaz A."/>
            <person name="Albertini E."/>
            <person name="Caccamo M."/>
            <person name="Echenique V."/>
        </authorList>
    </citation>
    <scope>NUCLEOTIDE SEQUENCE [LARGE SCALE GENOMIC DNA]</scope>
    <source>
        <strain evidence="4">cv. Victoria</strain>
        <tissue evidence="3">Leaf</tissue>
    </source>
</reference>
<evidence type="ECO:0000313" key="3">
    <source>
        <dbReference type="EMBL" id="TVU11653.1"/>
    </source>
</evidence>
<dbReference type="AlphaFoldDB" id="A0A5J9TJR1"/>
<evidence type="ECO:0000256" key="1">
    <source>
        <dbReference type="SAM" id="MobiDB-lite"/>
    </source>
</evidence>
<proteinExistence type="predicted"/>
<dbReference type="GO" id="GO:0004672">
    <property type="term" value="F:protein kinase activity"/>
    <property type="evidence" value="ECO:0007669"/>
    <property type="project" value="InterPro"/>
</dbReference>
<evidence type="ECO:0000313" key="4">
    <source>
        <dbReference type="Proteomes" id="UP000324897"/>
    </source>
</evidence>
<dbReference type="SUPFAM" id="SSF56112">
    <property type="entry name" value="Protein kinase-like (PK-like)"/>
    <property type="match status" value="1"/>
</dbReference>
<accession>A0A5J9TJR1</accession>
<evidence type="ECO:0000259" key="2">
    <source>
        <dbReference type="Pfam" id="PF07714"/>
    </source>
</evidence>
<dbReference type="EMBL" id="RWGY01000039">
    <property type="protein sequence ID" value="TVU11653.1"/>
    <property type="molecule type" value="Genomic_DNA"/>
</dbReference>
<organism evidence="3 4">
    <name type="scientific">Eragrostis curvula</name>
    <name type="common">weeping love grass</name>
    <dbReference type="NCBI Taxonomy" id="38414"/>
    <lineage>
        <taxon>Eukaryota</taxon>
        <taxon>Viridiplantae</taxon>
        <taxon>Streptophyta</taxon>
        <taxon>Embryophyta</taxon>
        <taxon>Tracheophyta</taxon>
        <taxon>Spermatophyta</taxon>
        <taxon>Magnoliopsida</taxon>
        <taxon>Liliopsida</taxon>
        <taxon>Poales</taxon>
        <taxon>Poaceae</taxon>
        <taxon>PACMAD clade</taxon>
        <taxon>Chloridoideae</taxon>
        <taxon>Eragrostideae</taxon>
        <taxon>Eragrostidinae</taxon>
        <taxon>Eragrostis</taxon>
    </lineage>
</organism>
<feature type="non-terminal residue" evidence="3">
    <location>
        <position position="1"/>
    </location>
</feature>
<dbReference type="PANTHER" id="PTHR48006:SF28">
    <property type="entry name" value="LEUCINE-RICH REPEAT PROTEIN KINASE FAMILY PROTEIN"/>
    <property type="match status" value="1"/>
</dbReference>
<protein>
    <recommendedName>
        <fullName evidence="2">Serine-threonine/tyrosine-protein kinase catalytic domain-containing protein</fullName>
    </recommendedName>
</protein>
<sequence>MPVGFDLTALFSSRSNKAGDWPANPTLLPFPASTPPLFASELLPVRSLVGALPEARLLRAPLLHPRGRTPLALPTPSPSQVFPLSLSPLGQLLDPAASAALAPAAGQWLGLCSGLGGSTGHEAGGARSGVGDGGLPPLPTPPRPRCGGLPLLPRRLLDPGAVDLNLLPGRKKAADVRGFAATYGRALCDGTPVAVKRLGKTCCRQEEAQFLRGLKLLAELRHDNVVPLRGFCCSRARGECYLVYNLVPNGSLSQFLDVAERSSVRFGEKATLRKKTVMDVKQEDSAQLTFDATVFFHAYCAVR</sequence>
<dbReference type="OrthoDB" id="676979at2759"/>
<dbReference type="Pfam" id="PF07714">
    <property type="entry name" value="PK_Tyr_Ser-Thr"/>
    <property type="match status" value="1"/>
</dbReference>
<comment type="caution">
    <text evidence="3">The sequence shown here is derived from an EMBL/GenBank/DDBJ whole genome shotgun (WGS) entry which is preliminary data.</text>
</comment>
<gene>
    <name evidence="3" type="ORF">EJB05_45250</name>
</gene>
<dbReference type="Proteomes" id="UP000324897">
    <property type="component" value="Chromosome 3"/>
</dbReference>
<dbReference type="InterPro" id="IPR011009">
    <property type="entry name" value="Kinase-like_dom_sf"/>
</dbReference>
<dbReference type="Gramene" id="TVU11653">
    <property type="protein sequence ID" value="TVU11653"/>
    <property type="gene ID" value="EJB05_45250"/>
</dbReference>
<dbReference type="InterPro" id="IPR051824">
    <property type="entry name" value="LRR_Rcpt-Like_S/T_Kinase"/>
</dbReference>
<dbReference type="InterPro" id="IPR001245">
    <property type="entry name" value="Ser-Thr/Tyr_kinase_cat_dom"/>
</dbReference>
<keyword evidence="4" id="KW-1185">Reference proteome</keyword>
<feature type="region of interest" description="Disordered" evidence="1">
    <location>
        <begin position="120"/>
        <end position="145"/>
    </location>
</feature>
<name>A0A5J9TJR1_9POAL</name>
<feature type="compositionally biased region" description="Gly residues" evidence="1">
    <location>
        <begin position="120"/>
        <end position="134"/>
    </location>
</feature>
<feature type="domain" description="Serine-threonine/tyrosine-protein kinase catalytic" evidence="2">
    <location>
        <begin position="190"/>
        <end position="269"/>
    </location>
</feature>
<dbReference type="PANTHER" id="PTHR48006">
    <property type="entry name" value="LEUCINE-RICH REPEAT-CONTAINING PROTEIN DDB_G0281931-RELATED"/>
    <property type="match status" value="1"/>
</dbReference>
<dbReference type="Gene3D" id="3.30.200.20">
    <property type="entry name" value="Phosphorylase Kinase, domain 1"/>
    <property type="match status" value="1"/>
</dbReference>